<comment type="caution">
    <text evidence="3">The sequence shown here is derived from an EMBL/GenBank/DDBJ whole genome shotgun (WGS) entry which is preliminary data.</text>
</comment>
<reference evidence="3 4" key="1">
    <citation type="journal article" date="2013" name="ISME J.">
        <title>Metabolic model for the filamentous 'Candidatus Microthrix parvicella' based on genomic and metagenomic analyses.</title>
        <authorList>
            <person name="Jon McIlroy S."/>
            <person name="Kristiansen R."/>
            <person name="Albertsen M."/>
            <person name="Michael Karst S."/>
            <person name="Rossetti S."/>
            <person name="Lund Nielsen J."/>
            <person name="Tandoi V."/>
            <person name="James Seviour R."/>
            <person name="Nielsen P.H."/>
        </authorList>
    </citation>
    <scope>NUCLEOTIDE SEQUENCE [LARGE SCALE GENOMIC DNA]</scope>
    <source>
        <strain evidence="3 4">RN1</strain>
    </source>
</reference>
<keyword evidence="4" id="KW-1185">Reference proteome</keyword>
<evidence type="ECO:0000259" key="2">
    <source>
        <dbReference type="PROSITE" id="PS51272"/>
    </source>
</evidence>
<dbReference type="EMBL" id="CANL01000078">
    <property type="protein sequence ID" value="CCM65719.1"/>
    <property type="molecule type" value="Genomic_DNA"/>
</dbReference>
<evidence type="ECO:0000256" key="1">
    <source>
        <dbReference type="SAM" id="MobiDB-lite"/>
    </source>
</evidence>
<dbReference type="eggNOG" id="COG4447">
    <property type="taxonomic scope" value="Bacteria"/>
</dbReference>
<feature type="compositionally biased region" description="Low complexity" evidence="1">
    <location>
        <begin position="468"/>
        <end position="487"/>
    </location>
</feature>
<dbReference type="Proteomes" id="UP000018291">
    <property type="component" value="Unassembled WGS sequence"/>
</dbReference>
<dbReference type="PANTHER" id="PTHR43308:SF5">
    <property type="entry name" value="S-LAYER PROTEIN _ PEPTIDOGLYCAN ENDO-BETA-N-ACETYLGLUCOSAMINIDASE"/>
    <property type="match status" value="1"/>
</dbReference>
<dbReference type="InterPro" id="IPR001119">
    <property type="entry name" value="SLH_dom"/>
</dbReference>
<feature type="region of interest" description="Disordered" evidence="1">
    <location>
        <begin position="36"/>
        <end position="81"/>
    </location>
</feature>
<sequence length="769" mass="80495">MNDQRGTGAHSPSVVARLLIGILLVLGVTTQVVSTPSAGAADPKEAPADPPVTASSGTDAALRSDPIPPELVGAEPAPVPAARSGEALEDIACIGNGTSGKRVQLVYAYRAGTSNRSGTYASSIRTWATQFDEYLAGEAAATGGNRRVRFVHDAGCQPTVMTVQVPSNATEYDAAVDALEAAGLASSNRKYLVYADWNVSGLCGVGTYYGDEDPSSSNYNNTEGGHAFTYLSCWDWNTSRTALHELFHNLGAVQTNAPNGNGGHCIDGTLSGSDIMCYGSGSFDACDAAGPRIMDCGRDDYFNVTPVAGSYLATHWNPATSEYLAAPSGCAPQDAFAKSYPIGGTRGWTKGSNAGCGVESGEPTHAGSRSRSVWWTYTAPSAGLVTVDTFGSTFDTSLAVYSGNSVGSLSAVASNDDSGSGVQSQVTFNAAAGNRYRIAVDGWNGATGAIKLSWKHAASPANDNLADATTVAGGSGSTSGSSVGSTRETGEPMHRRRGFPSVWWSWTAPSTGTLRLDTLGSNFDTVLAAYTGTNAGALVAKAQNDDGQSDYTSEVLMPVKAGVTYRWAVSGYGGDTGAVSLNWNLQTVQCSISNTNPFNDVPNSAWYRNAVLWLVQRGITSGTGPGRYSPNSAVTRGQMAVFLWNTAGQPAAIYGHGFSDVPSGSYANNAVAWLVEQGITSGTGPDRYSPNSPVTRGQMATFLWRMIGGVYAGADHGFYDVYPDDYYDRAVAWLVREGITSGTSQWEFSPNQRVSRAQMAVFLNKRACG</sequence>
<dbReference type="InterPro" id="IPR051465">
    <property type="entry name" value="Cell_Envelope_Struct_Comp"/>
</dbReference>
<gene>
    <name evidence="3" type="ORF">BN381_80249</name>
</gene>
<dbReference type="STRING" id="1229780.BN381_80249"/>
<dbReference type="AlphaFoldDB" id="R4Z471"/>
<name>R4Z471_9ACTN</name>
<dbReference type="eggNOG" id="COG1404">
    <property type="taxonomic scope" value="Bacteria"/>
</dbReference>
<evidence type="ECO:0000313" key="3">
    <source>
        <dbReference type="EMBL" id="CCM65719.1"/>
    </source>
</evidence>
<dbReference type="eggNOG" id="COG5549">
    <property type="taxonomic scope" value="Bacteria"/>
</dbReference>
<dbReference type="Pfam" id="PF00395">
    <property type="entry name" value="SLH"/>
    <property type="match status" value="3"/>
</dbReference>
<feature type="domain" description="SLH" evidence="2">
    <location>
        <begin position="594"/>
        <end position="657"/>
    </location>
</feature>
<protein>
    <recommendedName>
        <fullName evidence="2">SLH domain-containing protein</fullName>
    </recommendedName>
</protein>
<organism evidence="3 4">
    <name type="scientific">Candidatus Neomicrothrix parvicella RN1</name>
    <dbReference type="NCBI Taxonomy" id="1229780"/>
    <lineage>
        <taxon>Bacteria</taxon>
        <taxon>Bacillati</taxon>
        <taxon>Actinomycetota</taxon>
        <taxon>Acidimicrobiia</taxon>
        <taxon>Acidimicrobiales</taxon>
        <taxon>Microthrixaceae</taxon>
        <taxon>Candidatus Neomicrothrix</taxon>
    </lineage>
</organism>
<dbReference type="HOGENOM" id="CLU_363193_0_0_11"/>
<dbReference type="Gene3D" id="2.60.120.380">
    <property type="match status" value="1"/>
</dbReference>
<dbReference type="PROSITE" id="PS51272">
    <property type="entry name" value="SLH"/>
    <property type="match status" value="3"/>
</dbReference>
<proteinExistence type="predicted"/>
<accession>R4Z471</accession>
<dbReference type="PANTHER" id="PTHR43308">
    <property type="entry name" value="OUTER MEMBRANE PROTEIN ALPHA-RELATED"/>
    <property type="match status" value="1"/>
</dbReference>
<dbReference type="RefSeq" id="WP_012230697.1">
    <property type="nucleotide sequence ID" value="NZ_HG422565.1"/>
</dbReference>
<evidence type="ECO:0000313" key="4">
    <source>
        <dbReference type="Proteomes" id="UP000018291"/>
    </source>
</evidence>
<feature type="region of interest" description="Disordered" evidence="1">
    <location>
        <begin position="465"/>
        <end position="496"/>
    </location>
</feature>
<feature type="domain" description="SLH" evidence="2">
    <location>
        <begin position="658"/>
        <end position="717"/>
    </location>
</feature>
<feature type="domain" description="SLH" evidence="2">
    <location>
        <begin position="718"/>
        <end position="769"/>
    </location>
</feature>